<feature type="domain" description="CBS" evidence="3">
    <location>
        <begin position="7"/>
        <end position="63"/>
    </location>
</feature>
<keyword evidence="1 2" id="KW-0129">CBS domain</keyword>
<dbReference type="CDD" id="cd04586">
    <property type="entry name" value="CBS_pair_BON_assoc"/>
    <property type="match status" value="1"/>
</dbReference>
<dbReference type="SMART" id="SM00116">
    <property type="entry name" value="CBS"/>
    <property type="match status" value="2"/>
</dbReference>
<dbReference type="AlphaFoldDB" id="A0A1H0SXK2"/>
<dbReference type="PROSITE" id="PS51371">
    <property type="entry name" value="CBS"/>
    <property type="match status" value="2"/>
</dbReference>
<dbReference type="PANTHER" id="PTHR43080:SF2">
    <property type="entry name" value="CBS DOMAIN-CONTAINING PROTEIN"/>
    <property type="match status" value="1"/>
</dbReference>
<dbReference type="InterPro" id="IPR000644">
    <property type="entry name" value="CBS_dom"/>
</dbReference>
<evidence type="ECO:0000259" key="3">
    <source>
        <dbReference type="PROSITE" id="PS51371"/>
    </source>
</evidence>
<dbReference type="InterPro" id="IPR046342">
    <property type="entry name" value="CBS_dom_sf"/>
</dbReference>
<keyword evidence="5" id="KW-1185">Reference proteome</keyword>
<dbReference type="InterPro" id="IPR051257">
    <property type="entry name" value="Diverse_CBS-Domain"/>
</dbReference>
<organism evidence="4 5">
    <name type="scientific">Nakamurella panacisegetis</name>
    <dbReference type="NCBI Taxonomy" id="1090615"/>
    <lineage>
        <taxon>Bacteria</taxon>
        <taxon>Bacillati</taxon>
        <taxon>Actinomycetota</taxon>
        <taxon>Actinomycetes</taxon>
        <taxon>Nakamurellales</taxon>
        <taxon>Nakamurellaceae</taxon>
        <taxon>Nakamurella</taxon>
    </lineage>
</organism>
<dbReference type="STRING" id="1090615.SAMN04515671_4342"/>
<dbReference type="RefSeq" id="WP_090480344.1">
    <property type="nucleotide sequence ID" value="NZ_LT629710.1"/>
</dbReference>
<protein>
    <submittedName>
        <fullName evidence="4">CBS domain-containing protein</fullName>
    </submittedName>
</protein>
<evidence type="ECO:0000313" key="5">
    <source>
        <dbReference type="Proteomes" id="UP000198741"/>
    </source>
</evidence>
<dbReference type="EMBL" id="LT629710">
    <property type="protein sequence ID" value="SDP46345.1"/>
    <property type="molecule type" value="Genomic_DNA"/>
</dbReference>
<name>A0A1H0SXK2_9ACTN</name>
<dbReference type="Proteomes" id="UP000198741">
    <property type="component" value="Chromosome I"/>
</dbReference>
<feature type="domain" description="CBS" evidence="3">
    <location>
        <begin position="84"/>
        <end position="139"/>
    </location>
</feature>
<sequence>MRARDIMSTPVVSVPPDLSVADAAKLLAQRGFTALPVVDDGSRLVGIVTEADLIRERVPPDPRIRGFAAPVSGTRSTPVVGEVMTSSVRSFPPDADVADIADMMVTDRIRCLPIADDGRVVGVITRRDLLESAVARSDLELQREVIKQLATLDDDQERWQVVVQGGVADIEDYRDSAADREQARVLAEGVPGIVDADVRHQTSDPF</sequence>
<gene>
    <name evidence="4" type="ORF">SAMN04515671_4342</name>
</gene>
<proteinExistence type="predicted"/>
<dbReference type="Pfam" id="PF00571">
    <property type="entry name" value="CBS"/>
    <property type="match status" value="2"/>
</dbReference>
<accession>A0A1H0SXK2</accession>
<evidence type="ECO:0000256" key="2">
    <source>
        <dbReference type="PROSITE-ProRule" id="PRU00703"/>
    </source>
</evidence>
<evidence type="ECO:0000313" key="4">
    <source>
        <dbReference type="EMBL" id="SDP46345.1"/>
    </source>
</evidence>
<reference evidence="4 5" key="1">
    <citation type="submission" date="2016-10" db="EMBL/GenBank/DDBJ databases">
        <authorList>
            <person name="de Groot N.N."/>
        </authorList>
    </citation>
    <scope>NUCLEOTIDE SEQUENCE [LARGE SCALE GENOMIC DNA]</scope>
    <source>
        <strain evidence="5">P4-7,KCTC 19426,CECT 7604</strain>
    </source>
</reference>
<evidence type="ECO:0000256" key="1">
    <source>
        <dbReference type="ARBA" id="ARBA00023122"/>
    </source>
</evidence>
<dbReference type="OrthoDB" id="9807125at2"/>
<dbReference type="PANTHER" id="PTHR43080">
    <property type="entry name" value="CBS DOMAIN-CONTAINING PROTEIN CBSX3, MITOCHONDRIAL"/>
    <property type="match status" value="1"/>
</dbReference>
<dbReference type="Gene3D" id="3.10.580.10">
    <property type="entry name" value="CBS-domain"/>
    <property type="match status" value="1"/>
</dbReference>
<dbReference type="SUPFAM" id="SSF54631">
    <property type="entry name" value="CBS-domain pair"/>
    <property type="match status" value="1"/>
</dbReference>